<dbReference type="Proteomes" id="UP000252519">
    <property type="component" value="Unassembled WGS sequence"/>
</dbReference>
<dbReference type="EMBL" id="JOJR01000071">
    <property type="protein sequence ID" value="RCN46917.1"/>
    <property type="molecule type" value="Genomic_DNA"/>
</dbReference>
<feature type="chain" id="PRO_5016760070" evidence="1">
    <location>
        <begin position="30"/>
        <end position="56"/>
    </location>
</feature>
<evidence type="ECO:0000313" key="3">
    <source>
        <dbReference type="Proteomes" id="UP000252519"/>
    </source>
</evidence>
<evidence type="ECO:0000256" key="1">
    <source>
        <dbReference type="SAM" id="SignalP"/>
    </source>
</evidence>
<keyword evidence="1" id="KW-0732">Signal</keyword>
<sequence>MIGLCLPSVAVAVHLYLIVRNVALPIASAASVASRRVIEHSATRSESNVDLRRTPQ</sequence>
<reference evidence="2 3" key="1">
    <citation type="submission" date="2014-10" db="EMBL/GenBank/DDBJ databases">
        <title>Draft genome of the hookworm Ancylostoma caninum.</title>
        <authorList>
            <person name="Mitreva M."/>
        </authorList>
    </citation>
    <scope>NUCLEOTIDE SEQUENCE [LARGE SCALE GENOMIC DNA]</scope>
    <source>
        <strain evidence="2 3">Baltimore</strain>
    </source>
</reference>
<accession>A0A368GVC8</accession>
<name>A0A368GVC8_ANCCA</name>
<proteinExistence type="predicted"/>
<dbReference type="AlphaFoldDB" id="A0A368GVC8"/>
<comment type="caution">
    <text evidence="2">The sequence shown here is derived from an EMBL/GenBank/DDBJ whole genome shotgun (WGS) entry which is preliminary data.</text>
</comment>
<organism evidence="2 3">
    <name type="scientific">Ancylostoma caninum</name>
    <name type="common">Dog hookworm</name>
    <dbReference type="NCBI Taxonomy" id="29170"/>
    <lineage>
        <taxon>Eukaryota</taxon>
        <taxon>Metazoa</taxon>
        <taxon>Ecdysozoa</taxon>
        <taxon>Nematoda</taxon>
        <taxon>Chromadorea</taxon>
        <taxon>Rhabditida</taxon>
        <taxon>Rhabditina</taxon>
        <taxon>Rhabditomorpha</taxon>
        <taxon>Strongyloidea</taxon>
        <taxon>Ancylostomatidae</taxon>
        <taxon>Ancylostomatinae</taxon>
        <taxon>Ancylostoma</taxon>
    </lineage>
</organism>
<evidence type="ECO:0000313" key="2">
    <source>
        <dbReference type="EMBL" id="RCN46917.1"/>
    </source>
</evidence>
<gene>
    <name evidence="2" type="ORF">ANCCAN_07096</name>
</gene>
<protein>
    <submittedName>
        <fullName evidence="2">Uncharacterized protein</fullName>
    </submittedName>
</protein>
<feature type="signal peptide" evidence="1">
    <location>
        <begin position="1"/>
        <end position="29"/>
    </location>
</feature>
<keyword evidence="3" id="KW-1185">Reference proteome</keyword>